<evidence type="ECO:0000256" key="1">
    <source>
        <dbReference type="ARBA" id="ARBA00022679"/>
    </source>
</evidence>
<dbReference type="PANTHER" id="PTHR43877">
    <property type="entry name" value="AMINOALKYLPHOSPHONATE N-ACETYLTRANSFERASE-RELATED-RELATED"/>
    <property type="match status" value="1"/>
</dbReference>
<dbReference type="InterPro" id="IPR050832">
    <property type="entry name" value="Bact_Acetyltransf"/>
</dbReference>
<gene>
    <name evidence="4" type="ORF">FHW12_003271</name>
</gene>
<name>A0A839EZ17_9GAMM</name>
<accession>A0A839EZ17</accession>
<dbReference type="CDD" id="cd04301">
    <property type="entry name" value="NAT_SF"/>
    <property type="match status" value="1"/>
</dbReference>
<dbReference type="Proteomes" id="UP000550401">
    <property type="component" value="Unassembled WGS sequence"/>
</dbReference>
<dbReference type="InterPro" id="IPR000182">
    <property type="entry name" value="GNAT_dom"/>
</dbReference>
<dbReference type="AlphaFoldDB" id="A0A839EZ17"/>
<evidence type="ECO:0000256" key="2">
    <source>
        <dbReference type="ARBA" id="ARBA00023315"/>
    </source>
</evidence>
<feature type="domain" description="N-acetyltransferase" evidence="3">
    <location>
        <begin position="11"/>
        <end position="180"/>
    </location>
</feature>
<reference evidence="4 5" key="1">
    <citation type="submission" date="2020-07" db="EMBL/GenBank/DDBJ databases">
        <title>Genomic Encyclopedia of Type Strains, Phase IV (KMG-V): Genome sequencing to study the core and pangenomes of soil and plant-associated prokaryotes.</title>
        <authorList>
            <person name="Whitman W."/>
        </authorList>
    </citation>
    <scope>NUCLEOTIDE SEQUENCE [LARGE SCALE GENOMIC DNA]</scope>
    <source>
        <strain evidence="4 5">RH2WT43</strain>
    </source>
</reference>
<evidence type="ECO:0000313" key="4">
    <source>
        <dbReference type="EMBL" id="MBA8889035.1"/>
    </source>
</evidence>
<dbReference type="GO" id="GO:0016747">
    <property type="term" value="F:acyltransferase activity, transferring groups other than amino-acyl groups"/>
    <property type="evidence" value="ECO:0007669"/>
    <property type="project" value="InterPro"/>
</dbReference>
<keyword evidence="2" id="KW-0012">Acyltransferase</keyword>
<protein>
    <submittedName>
        <fullName evidence="4">GNAT superfamily N-acetyltransferase</fullName>
    </submittedName>
</protein>
<evidence type="ECO:0000259" key="3">
    <source>
        <dbReference type="PROSITE" id="PS51186"/>
    </source>
</evidence>
<proteinExistence type="predicted"/>
<comment type="caution">
    <text evidence="4">The sequence shown here is derived from an EMBL/GenBank/DDBJ whole genome shotgun (WGS) entry which is preliminary data.</text>
</comment>
<dbReference type="RefSeq" id="WP_182532074.1">
    <property type="nucleotide sequence ID" value="NZ_JACGXL010000005.1"/>
</dbReference>
<dbReference type="Gene3D" id="3.40.630.30">
    <property type="match status" value="1"/>
</dbReference>
<evidence type="ECO:0000313" key="5">
    <source>
        <dbReference type="Proteomes" id="UP000550401"/>
    </source>
</evidence>
<dbReference type="Pfam" id="PF00583">
    <property type="entry name" value="Acetyltransf_1"/>
    <property type="match status" value="1"/>
</dbReference>
<keyword evidence="1 4" id="KW-0808">Transferase</keyword>
<organism evidence="4 5">
    <name type="scientific">Dokdonella fugitiva</name>
    <dbReference type="NCBI Taxonomy" id="328517"/>
    <lineage>
        <taxon>Bacteria</taxon>
        <taxon>Pseudomonadati</taxon>
        <taxon>Pseudomonadota</taxon>
        <taxon>Gammaproteobacteria</taxon>
        <taxon>Lysobacterales</taxon>
        <taxon>Rhodanobacteraceae</taxon>
        <taxon>Dokdonella</taxon>
    </lineage>
</organism>
<keyword evidence="5" id="KW-1185">Reference proteome</keyword>
<dbReference type="EMBL" id="JACGXL010000005">
    <property type="protein sequence ID" value="MBA8889035.1"/>
    <property type="molecule type" value="Genomic_DNA"/>
</dbReference>
<dbReference type="PROSITE" id="PS51186">
    <property type="entry name" value="GNAT"/>
    <property type="match status" value="1"/>
</dbReference>
<dbReference type="InterPro" id="IPR016181">
    <property type="entry name" value="Acyl_CoA_acyltransferase"/>
</dbReference>
<sequence length="185" mass="19708">MTTADIFMDRLAIRRGLPADAAALAAFAARSFADTFGAANDPAHLQAFLDATYGVEQQSRELADVDTATLLATLDGELVAYAQVHRGEAPACVGAADAVELQRFYVDRAAHGSGVAQRLMQAVCTAARGFGARGLWLGVWERNPRAIAFYAKCGYVDVGSKTFDVGGDRQSDRVMLLPLDQPGAR</sequence>
<dbReference type="SUPFAM" id="SSF55729">
    <property type="entry name" value="Acyl-CoA N-acyltransferases (Nat)"/>
    <property type="match status" value="1"/>
</dbReference>